<gene>
    <name evidence="2" type="ORF">O181_030500</name>
</gene>
<dbReference type="Proteomes" id="UP000765509">
    <property type="component" value="Unassembled WGS sequence"/>
</dbReference>
<evidence type="ECO:0000256" key="1">
    <source>
        <dbReference type="SAM" id="MobiDB-lite"/>
    </source>
</evidence>
<comment type="caution">
    <text evidence="2">The sequence shown here is derived from an EMBL/GenBank/DDBJ whole genome shotgun (WGS) entry which is preliminary data.</text>
</comment>
<feature type="region of interest" description="Disordered" evidence="1">
    <location>
        <begin position="13"/>
        <end position="34"/>
    </location>
</feature>
<organism evidence="2 3">
    <name type="scientific">Austropuccinia psidii MF-1</name>
    <dbReference type="NCBI Taxonomy" id="1389203"/>
    <lineage>
        <taxon>Eukaryota</taxon>
        <taxon>Fungi</taxon>
        <taxon>Dikarya</taxon>
        <taxon>Basidiomycota</taxon>
        <taxon>Pucciniomycotina</taxon>
        <taxon>Pucciniomycetes</taxon>
        <taxon>Pucciniales</taxon>
        <taxon>Sphaerophragmiaceae</taxon>
        <taxon>Austropuccinia</taxon>
    </lineage>
</organism>
<dbReference type="OrthoDB" id="5858386at2759"/>
<dbReference type="AlphaFoldDB" id="A0A9Q3CWC3"/>
<evidence type="ECO:0000313" key="2">
    <source>
        <dbReference type="EMBL" id="MBW0490785.1"/>
    </source>
</evidence>
<dbReference type="EMBL" id="AVOT02010764">
    <property type="protein sequence ID" value="MBW0490785.1"/>
    <property type="molecule type" value="Genomic_DNA"/>
</dbReference>
<accession>A0A9Q3CWC3</accession>
<proteinExistence type="predicted"/>
<keyword evidence="3" id="KW-1185">Reference proteome</keyword>
<reference evidence="2" key="1">
    <citation type="submission" date="2021-03" db="EMBL/GenBank/DDBJ databases">
        <title>Draft genome sequence of rust myrtle Austropuccinia psidii MF-1, a brazilian biotype.</title>
        <authorList>
            <person name="Quecine M.C."/>
            <person name="Pachon D.M.R."/>
            <person name="Bonatelli M.L."/>
            <person name="Correr F.H."/>
            <person name="Franceschini L.M."/>
            <person name="Leite T.F."/>
            <person name="Margarido G.R.A."/>
            <person name="Almeida C.A."/>
            <person name="Ferrarezi J.A."/>
            <person name="Labate C.A."/>
        </authorList>
    </citation>
    <scope>NUCLEOTIDE SEQUENCE</scope>
    <source>
        <strain evidence="2">MF-1</strain>
    </source>
</reference>
<sequence length="88" mass="9814">MEIDRRKNFKFSKWAPETGTPDCEDNESEGTETPIWGISSSELQNESFSAVKKTYAKKNSVAHWCNSFNKNTGTRTGIPARGTLVEGL</sequence>
<protein>
    <submittedName>
        <fullName evidence="2">Uncharacterized protein</fullName>
    </submittedName>
</protein>
<evidence type="ECO:0000313" key="3">
    <source>
        <dbReference type="Proteomes" id="UP000765509"/>
    </source>
</evidence>
<name>A0A9Q3CWC3_9BASI</name>